<keyword evidence="2" id="KW-0472">Membrane</keyword>
<dbReference type="Pfam" id="PF11239">
    <property type="entry name" value="DUF3040"/>
    <property type="match status" value="1"/>
</dbReference>
<feature type="transmembrane region" description="Helical" evidence="2">
    <location>
        <begin position="72"/>
        <end position="90"/>
    </location>
</feature>
<keyword evidence="2" id="KW-1133">Transmembrane helix</keyword>
<reference evidence="3 4" key="1">
    <citation type="submission" date="2017-09" db="EMBL/GenBank/DDBJ databases">
        <title>Bacterial strain isolated from the female urinary microbiota.</title>
        <authorList>
            <person name="Thomas-White K."/>
            <person name="Kumar N."/>
            <person name="Forster S."/>
            <person name="Putonti C."/>
            <person name="Lawley T."/>
            <person name="Wolfe A.J."/>
        </authorList>
    </citation>
    <scope>NUCLEOTIDE SEQUENCE [LARGE SCALE GENOMIC DNA]</scope>
    <source>
        <strain evidence="3 4">UMB1301</strain>
    </source>
</reference>
<dbReference type="EMBL" id="PNHK01000001">
    <property type="protein sequence ID" value="PMD06731.1"/>
    <property type="molecule type" value="Genomic_DNA"/>
</dbReference>
<evidence type="ECO:0008006" key="5">
    <source>
        <dbReference type="Google" id="ProtNLM"/>
    </source>
</evidence>
<organism evidence="3 4">
    <name type="scientific">Brevibacterium paucivorans</name>
    <dbReference type="NCBI Taxonomy" id="170994"/>
    <lineage>
        <taxon>Bacteria</taxon>
        <taxon>Bacillati</taxon>
        <taxon>Actinomycetota</taxon>
        <taxon>Actinomycetes</taxon>
        <taxon>Micrococcales</taxon>
        <taxon>Brevibacteriaceae</taxon>
        <taxon>Brevibacterium</taxon>
    </lineage>
</organism>
<gene>
    <name evidence="3" type="ORF">CJ199_04490</name>
</gene>
<evidence type="ECO:0000313" key="4">
    <source>
        <dbReference type="Proteomes" id="UP000235598"/>
    </source>
</evidence>
<protein>
    <recommendedName>
        <fullName evidence="5">DUF3040 domain-containing protein</fullName>
    </recommendedName>
</protein>
<keyword evidence="2" id="KW-0812">Transmembrane</keyword>
<sequence>MALSEHEQQLLDQLEKQLRNEDPRFAQNISRTHSPAGIALSPKHLVTGTLVLVVGLAIALGSVFFLTSPLSIVGGVLGFFLMVGGAYYGFAVASASKSAGTGSKAQNSANKPHKNSGFMNRVEERWDKRRGSL</sequence>
<evidence type="ECO:0000256" key="2">
    <source>
        <dbReference type="SAM" id="Phobius"/>
    </source>
</evidence>
<dbReference type="Proteomes" id="UP000235598">
    <property type="component" value="Unassembled WGS sequence"/>
</dbReference>
<comment type="caution">
    <text evidence="3">The sequence shown here is derived from an EMBL/GenBank/DDBJ whole genome shotgun (WGS) entry which is preliminary data.</text>
</comment>
<accession>A0A2N6VRH7</accession>
<feature type="compositionally biased region" description="Basic and acidic residues" evidence="1">
    <location>
        <begin position="121"/>
        <end position="133"/>
    </location>
</feature>
<proteinExistence type="predicted"/>
<dbReference type="AlphaFoldDB" id="A0A2N6VRH7"/>
<evidence type="ECO:0000313" key="3">
    <source>
        <dbReference type="EMBL" id="PMD06731.1"/>
    </source>
</evidence>
<feature type="transmembrane region" description="Helical" evidence="2">
    <location>
        <begin position="45"/>
        <end position="66"/>
    </location>
</feature>
<name>A0A2N6VRH7_9MICO</name>
<dbReference type="RefSeq" id="WP_102238372.1">
    <property type="nucleotide sequence ID" value="NZ_PNHK01000001.1"/>
</dbReference>
<evidence type="ECO:0000256" key="1">
    <source>
        <dbReference type="SAM" id="MobiDB-lite"/>
    </source>
</evidence>
<dbReference type="InterPro" id="IPR021401">
    <property type="entry name" value="DUF3040"/>
</dbReference>
<feature type="region of interest" description="Disordered" evidence="1">
    <location>
        <begin position="99"/>
        <end position="133"/>
    </location>
</feature>